<accession>A0A2P2NRH7</accession>
<protein>
    <submittedName>
        <fullName evidence="1">Uncharacterized protein</fullName>
    </submittedName>
</protein>
<dbReference type="EMBL" id="GGEC01064623">
    <property type="protein sequence ID" value="MBX45107.1"/>
    <property type="molecule type" value="Transcribed_RNA"/>
</dbReference>
<sequence>MPSEDKELLDISGNSRVMKPLWYGRCSCISTSCTHQTGIIAVQCPPSSSSMVPFLLLSIQCYILELGSRCII</sequence>
<evidence type="ECO:0000313" key="1">
    <source>
        <dbReference type="EMBL" id="MBX45107.1"/>
    </source>
</evidence>
<proteinExistence type="predicted"/>
<organism evidence="1">
    <name type="scientific">Rhizophora mucronata</name>
    <name type="common">Asiatic mangrove</name>
    <dbReference type="NCBI Taxonomy" id="61149"/>
    <lineage>
        <taxon>Eukaryota</taxon>
        <taxon>Viridiplantae</taxon>
        <taxon>Streptophyta</taxon>
        <taxon>Embryophyta</taxon>
        <taxon>Tracheophyta</taxon>
        <taxon>Spermatophyta</taxon>
        <taxon>Magnoliopsida</taxon>
        <taxon>eudicotyledons</taxon>
        <taxon>Gunneridae</taxon>
        <taxon>Pentapetalae</taxon>
        <taxon>rosids</taxon>
        <taxon>fabids</taxon>
        <taxon>Malpighiales</taxon>
        <taxon>Rhizophoraceae</taxon>
        <taxon>Rhizophora</taxon>
    </lineage>
</organism>
<dbReference type="AlphaFoldDB" id="A0A2P2NRH7"/>
<reference evidence="1" key="1">
    <citation type="submission" date="2018-02" db="EMBL/GenBank/DDBJ databases">
        <title>Rhizophora mucronata_Transcriptome.</title>
        <authorList>
            <person name="Meera S.P."/>
            <person name="Sreeshan A."/>
            <person name="Augustine A."/>
        </authorList>
    </citation>
    <scope>NUCLEOTIDE SEQUENCE</scope>
    <source>
        <tissue evidence="1">Leaf</tissue>
    </source>
</reference>
<name>A0A2P2NRH7_RHIMU</name>